<dbReference type="Proteomes" id="UP001432027">
    <property type="component" value="Unassembled WGS sequence"/>
</dbReference>
<gene>
    <name evidence="1" type="ORF">PENTCL1PPCAC_14393</name>
</gene>
<sequence>SIIVMLSNRDHCPIPNEDSMRRFSSRSADITITSKGFPATSSLSSSSLRFRAIVLQSASSTSTRYSATILPCTCEAASTVLPSSMTSSISANFDIATVT</sequence>
<accession>A0AAV5TFP7</accession>
<evidence type="ECO:0000313" key="2">
    <source>
        <dbReference type="Proteomes" id="UP001432027"/>
    </source>
</evidence>
<evidence type="ECO:0000313" key="1">
    <source>
        <dbReference type="EMBL" id="GMS92218.1"/>
    </source>
</evidence>
<feature type="non-terminal residue" evidence="1">
    <location>
        <position position="99"/>
    </location>
</feature>
<organism evidence="1 2">
    <name type="scientific">Pristionchus entomophagus</name>
    <dbReference type="NCBI Taxonomy" id="358040"/>
    <lineage>
        <taxon>Eukaryota</taxon>
        <taxon>Metazoa</taxon>
        <taxon>Ecdysozoa</taxon>
        <taxon>Nematoda</taxon>
        <taxon>Chromadorea</taxon>
        <taxon>Rhabditida</taxon>
        <taxon>Rhabditina</taxon>
        <taxon>Diplogasteromorpha</taxon>
        <taxon>Diplogasteroidea</taxon>
        <taxon>Neodiplogasteridae</taxon>
        <taxon>Pristionchus</taxon>
    </lineage>
</organism>
<dbReference type="EMBL" id="BTSX01000004">
    <property type="protein sequence ID" value="GMS92218.1"/>
    <property type="molecule type" value="Genomic_DNA"/>
</dbReference>
<protein>
    <submittedName>
        <fullName evidence="1">Uncharacterized protein</fullName>
    </submittedName>
</protein>
<name>A0AAV5TFP7_9BILA</name>
<proteinExistence type="predicted"/>
<feature type="non-terminal residue" evidence="1">
    <location>
        <position position="1"/>
    </location>
</feature>
<keyword evidence="2" id="KW-1185">Reference proteome</keyword>
<reference evidence="1" key="1">
    <citation type="submission" date="2023-10" db="EMBL/GenBank/DDBJ databases">
        <title>Genome assembly of Pristionchus species.</title>
        <authorList>
            <person name="Yoshida K."/>
            <person name="Sommer R.J."/>
        </authorList>
    </citation>
    <scope>NUCLEOTIDE SEQUENCE</scope>
    <source>
        <strain evidence="1">RS0144</strain>
    </source>
</reference>
<dbReference type="AlphaFoldDB" id="A0AAV5TFP7"/>
<comment type="caution">
    <text evidence="1">The sequence shown here is derived from an EMBL/GenBank/DDBJ whole genome shotgun (WGS) entry which is preliminary data.</text>
</comment>